<proteinExistence type="predicted"/>
<dbReference type="EMBL" id="KK785254">
    <property type="protein sequence ID" value="KDO45456.1"/>
    <property type="molecule type" value="Genomic_DNA"/>
</dbReference>
<accession>A0A067DV54</accession>
<evidence type="ECO:0000313" key="1">
    <source>
        <dbReference type="EMBL" id="KDO45455.1"/>
    </source>
</evidence>
<protein>
    <submittedName>
        <fullName evidence="1">Uncharacterized protein</fullName>
    </submittedName>
</protein>
<evidence type="ECO:0000313" key="2">
    <source>
        <dbReference type="Proteomes" id="UP000027120"/>
    </source>
</evidence>
<dbReference type="EMBL" id="KK785254">
    <property type="protein sequence ID" value="KDO45455.1"/>
    <property type="molecule type" value="Genomic_DNA"/>
</dbReference>
<dbReference type="Proteomes" id="UP000027120">
    <property type="component" value="Unassembled WGS sequence"/>
</dbReference>
<dbReference type="AlphaFoldDB" id="A0A067DV54"/>
<gene>
    <name evidence="1" type="ORF">CISIN_1g035476mg</name>
</gene>
<name>A0A067DV54_CITSI</name>
<keyword evidence="2" id="KW-1185">Reference proteome</keyword>
<reference evidence="1 2" key="1">
    <citation type="submission" date="2014-04" db="EMBL/GenBank/DDBJ databases">
        <authorList>
            <consortium name="International Citrus Genome Consortium"/>
            <person name="Gmitter F."/>
            <person name="Chen C."/>
            <person name="Farmerie W."/>
            <person name="Harkins T."/>
            <person name="Desany B."/>
            <person name="Mohiuddin M."/>
            <person name="Kodira C."/>
            <person name="Borodovsky M."/>
            <person name="Lomsadze A."/>
            <person name="Burns P."/>
            <person name="Jenkins J."/>
            <person name="Prochnik S."/>
            <person name="Shu S."/>
            <person name="Chapman J."/>
            <person name="Pitluck S."/>
            <person name="Schmutz J."/>
            <person name="Rokhsar D."/>
        </authorList>
    </citation>
    <scope>NUCLEOTIDE SEQUENCE</scope>
</reference>
<sequence length="65" mass="7420">MRGGFSGRSSCPDGHYSHCNRQVEGSNVKQPKYFEAPYSFYRDYDLHSSSTQSDCKNIHSNVSRI</sequence>
<organism evidence="1 2">
    <name type="scientific">Citrus sinensis</name>
    <name type="common">Sweet orange</name>
    <name type="synonym">Citrus aurantium var. sinensis</name>
    <dbReference type="NCBI Taxonomy" id="2711"/>
    <lineage>
        <taxon>Eukaryota</taxon>
        <taxon>Viridiplantae</taxon>
        <taxon>Streptophyta</taxon>
        <taxon>Embryophyta</taxon>
        <taxon>Tracheophyta</taxon>
        <taxon>Spermatophyta</taxon>
        <taxon>Magnoliopsida</taxon>
        <taxon>eudicotyledons</taxon>
        <taxon>Gunneridae</taxon>
        <taxon>Pentapetalae</taxon>
        <taxon>rosids</taxon>
        <taxon>malvids</taxon>
        <taxon>Sapindales</taxon>
        <taxon>Rutaceae</taxon>
        <taxon>Aurantioideae</taxon>
        <taxon>Citrus</taxon>
    </lineage>
</organism>